<evidence type="ECO:0000256" key="8">
    <source>
        <dbReference type="ARBA" id="ARBA00023224"/>
    </source>
</evidence>
<feature type="transmembrane region" description="Helical" evidence="10">
    <location>
        <begin position="108"/>
        <end position="129"/>
    </location>
</feature>
<feature type="transmembrane region" description="Helical" evidence="10">
    <location>
        <begin position="150"/>
        <end position="173"/>
    </location>
</feature>
<reference evidence="12" key="2">
    <citation type="submission" date="2020-11" db="EMBL/GenBank/DDBJ databases">
        <authorList>
            <person name="McCartney M.A."/>
            <person name="Auch B."/>
            <person name="Kono T."/>
            <person name="Mallez S."/>
            <person name="Becker A."/>
            <person name="Gohl D.M."/>
            <person name="Silverstein K.A.T."/>
            <person name="Koren S."/>
            <person name="Bechman K.B."/>
            <person name="Herman A."/>
            <person name="Abrahante J.E."/>
            <person name="Garbe J."/>
        </authorList>
    </citation>
    <scope>NUCLEOTIDE SEQUENCE</scope>
    <source>
        <strain evidence="12">Duluth1</strain>
        <tissue evidence="12">Whole animal</tissue>
    </source>
</reference>
<evidence type="ECO:0000256" key="6">
    <source>
        <dbReference type="ARBA" id="ARBA00023136"/>
    </source>
</evidence>
<dbReference type="InterPro" id="IPR017452">
    <property type="entry name" value="GPCR_Rhodpsn_7TM"/>
</dbReference>
<dbReference type="PROSITE" id="PS00237">
    <property type="entry name" value="G_PROTEIN_RECEP_F1_1"/>
    <property type="match status" value="1"/>
</dbReference>
<keyword evidence="13" id="KW-1185">Reference proteome</keyword>
<reference evidence="12" key="1">
    <citation type="journal article" date="2019" name="bioRxiv">
        <title>The Genome of the Zebra Mussel, Dreissena polymorpha: A Resource for Invasive Species Research.</title>
        <authorList>
            <person name="McCartney M.A."/>
            <person name="Auch B."/>
            <person name="Kono T."/>
            <person name="Mallez S."/>
            <person name="Zhang Y."/>
            <person name="Obille A."/>
            <person name="Becker A."/>
            <person name="Abrahante J.E."/>
            <person name="Garbe J."/>
            <person name="Badalamenti J.P."/>
            <person name="Herman A."/>
            <person name="Mangelson H."/>
            <person name="Liachko I."/>
            <person name="Sullivan S."/>
            <person name="Sone E.D."/>
            <person name="Koren S."/>
            <person name="Silverstein K.A.T."/>
            <person name="Beckman K.B."/>
            <person name="Gohl D.M."/>
        </authorList>
    </citation>
    <scope>NUCLEOTIDE SEQUENCE</scope>
    <source>
        <strain evidence="12">Duluth1</strain>
        <tissue evidence="12">Whole animal</tissue>
    </source>
</reference>
<dbReference type="GO" id="GO:0008528">
    <property type="term" value="F:G protein-coupled peptide receptor activity"/>
    <property type="evidence" value="ECO:0007669"/>
    <property type="project" value="TreeGrafter"/>
</dbReference>
<keyword evidence="4 10" id="KW-1133">Transmembrane helix</keyword>
<evidence type="ECO:0000256" key="10">
    <source>
        <dbReference type="SAM" id="Phobius"/>
    </source>
</evidence>
<feature type="transmembrane region" description="Helical" evidence="10">
    <location>
        <begin position="71"/>
        <end position="96"/>
    </location>
</feature>
<evidence type="ECO:0000256" key="9">
    <source>
        <dbReference type="RuleBase" id="RU000688"/>
    </source>
</evidence>
<dbReference type="PRINTS" id="PR00237">
    <property type="entry name" value="GPCRRHODOPSN"/>
</dbReference>
<evidence type="ECO:0000256" key="5">
    <source>
        <dbReference type="ARBA" id="ARBA00023040"/>
    </source>
</evidence>
<comment type="subcellular location">
    <subcellularLocation>
        <location evidence="1">Cell membrane</location>
        <topology evidence="1">Multi-pass membrane protein</topology>
    </subcellularLocation>
</comment>
<keyword evidence="8 9" id="KW-0807">Transducer</keyword>
<feature type="transmembrane region" description="Helical" evidence="10">
    <location>
        <begin position="385"/>
        <end position="406"/>
    </location>
</feature>
<protein>
    <recommendedName>
        <fullName evidence="11">G-protein coupled receptors family 1 profile domain-containing protein</fullName>
    </recommendedName>
</protein>
<dbReference type="PANTHER" id="PTHR24230:SF158">
    <property type="entry name" value="G-PROTEIN COUPLED RECEPTORS FAMILY 1 PROFILE DOMAIN-CONTAINING PROTEIN"/>
    <property type="match status" value="1"/>
</dbReference>
<evidence type="ECO:0000313" key="13">
    <source>
        <dbReference type="Proteomes" id="UP000828390"/>
    </source>
</evidence>
<evidence type="ECO:0000313" key="12">
    <source>
        <dbReference type="EMBL" id="KAH3826356.1"/>
    </source>
</evidence>
<dbReference type="InterPro" id="IPR000276">
    <property type="entry name" value="GPCR_Rhodpsn"/>
</dbReference>
<keyword evidence="5 9" id="KW-0297">G-protein coupled receptor</keyword>
<keyword evidence="7 9" id="KW-0675">Receptor</keyword>
<feature type="domain" description="G-protein coupled receptors family 1 profile" evidence="11">
    <location>
        <begin position="51"/>
        <end position="431"/>
    </location>
</feature>
<name>A0A9D4JW86_DREPO</name>
<proteinExistence type="inferred from homology"/>
<evidence type="ECO:0000256" key="3">
    <source>
        <dbReference type="ARBA" id="ARBA00022692"/>
    </source>
</evidence>
<dbReference type="Gene3D" id="1.20.1070.10">
    <property type="entry name" value="Rhodopsin 7-helix transmembrane proteins"/>
    <property type="match status" value="1"/>
</dbReference>
<dbReference type="Pfam" id="PF00001">
    <property type="entry name" value="7tm_1"/>
    <property type="match status" value="1"/>
</dbReference>
<feature type="transmembrane region" description="Helical" evidence="10">
    <location>
        <begin position="36"/>
        <end position="59"/>
    </location>
</feature>
<keyword evidence="3 9" id="KW-0812">Transmembrane</keyword>
<comment type="similarity">
    <text evidence="9">Belongs to the G-protein coupled receptor 1 family.</text>
</comment>
<sequence length="449" mass="50627">MTWTEEEYLLIGHLIMDLTNASDAKEMDEPESLRNIAVAMLSVLSIAGIIGNALVLFVFTRQKQKLSSTIFILTLAATDFATSFLTMPFTIAMEILNYNVKHDAICKLYHVLTTTTIPFSASVMVAIAVDRYLCIVHPFKHAMTIKRAKITVTVLAVFSVFLGLPLSLSYGVYSREDLAPILDALNNGSNSHEQESYFPSEANGTKMNNTTTVSGNDMKFIFYTGICHKNLLMFGEDFFNIYQKIYSAYFANCAVIVIILYTIIYRSVFIRRRKRLHLTDSCCGFLGPIQIPNCENNEHEQTELTMLNGSAKDKSPSSACSGKRLRDEALKTDRKDVDQKNGDTETKIELKELCTNTADRENHTRPNGISRAKLEKLRMANTKTALCLSIVAATYILAFLPAWLMALKIVEMNVVVFFMYFIYNVANPIIYAFLNQSFRNHLQSLLKCK</sequence>
<dbReference type="PANTHER" id="PTHR24230">
    <property type="entry name" value="G-PROTEIN COUPLED RECEPTOR"/>
    <property type="match status" value="1"/>
</dbReference>
<dbReference type="AlphaFoldDB" id="A0A9D4JW86"/>
<gene>
    <name evidence="12" type="ORF">DPMN_128257</name>
</gene>
<dbReference type="EMBL" id="JAIWYP010000005">
    <property type="protein sequence ID" value="KAH3826356.1"/>
    <property type="molecule type" value="Genomic_DNA"/>
</dbReference>
<dbReference type="SMART" id="SM01381">
    <property type="entry name" value="7TM_GPCR_Srsx"/>
    <property type="match status" value="1"/>
</dbReference>
<evidence type="ECO:0000256" key="1">
    <source>
        <dbReference type="ARBA" id="ARBA00004651"/>
    </source>
</evidence>
<dbReference type="GO" id="GO:0007218">
    <property type="term" value="P:neuropeptide signaling pathway"/>
    <property type="evidence" value="ECO:0007669"/>
    <property type="project" value="TreeGrafter"/>
</dbReference>
<feature type="transmembrane region" description="Helical" evidence="10">
    <location>
        <begin position="246"/>
        <end position="265"/>
    </location>
</feature>
<dbReference type="CDD" id="cd00637">
    <property type="entry name" value="7tm_classA_rhodopsin-like"/>
    <property type="match status" value="1"/>
</dbReference>
<keyword evidence="6 10" id="KW-0472">Membrane</keyword>
<evidence type="ECO:0000256" key="4">
    <source>
        <dbReference type="ARBA" id="ARBA00022989"/>
    </source>
</evidence>
<evidence type="ECO:0000259" key="11">
    <source>
        <dbReference type="PROSITE" id="PS50262"/>
    </source>
</evidence>
<comment type="caution">
    <text evidence="12">The sequence shown here is derived from an EMBL/GenBank/DDBJ whole genome shotgun (WGS) entry which is preliminary data.</text>
</comment>
<feature type="transmembrane region" description="Helical" evidence="10">
    <location>
        <begin position="412"/>
        <end position="434"/>
    </location>
</feature>
<dbReference type="PROSITE" id="PS50262">
    <property type="entry name" value="G_PROTEIN_RECEP_F1_2"/>
    <property type="match status" value="1"/>
</dbReference>
<evidence type="ECO:0000256" key="7">
    <source>
        <dbReference type="ARBA" id="ARBA00023170"/>
    </source>
</evidence>
<keyword evidence="2" id="KW-1003">Cell membrane</keyword>
<dbReference type="SUPFAM" id="SSF81321">
    <property type="entry name" value="Family A G protein-coupled receptor-like"/>
    <property type="match status" value="1"/>
</dbReference>
<dbReference type="Proteomes" id="UP000828390">
    <property type="component" value="Unassembled WGS sequence"/>
</dbReference>
<accession>A0A9D4JW86</accession>
<dbReference type="GO" id="GO:0005886">
    <property type="term" value="C:plasma membrane"/>
    <property type="evidence" value="ECO:0007669"/>
    <property type="project" value="UniProtKB-SubCell"/>
</dbReference>
<organism evidence="12 13">
    <name type="scientific">Dreissena polymorpha</name>
    <name type="common">Zebra mussel</name>
    <name type="synonym">Mytilus polymorpha</name>
    <dbReference type="NCBI Taxonomy" id="45954"/>
    <lineage>
        <taxon>Eukaryota</taxon>
        <taxon>Metazoa</taxon>
        <taxon>Spiralia</taxon>
        <taxon>Lophotrochozoa</taxon>
        <taxon>Mollusca</taxon>
        <taxon>Bivalvia</taxon>
        <taxon>Autobranchia</taxon>
        <taxon>Heteroconchia</taxon>
        <taxon>Euheterodonta</taxon>
        <taxon>Imparidentia</taxon>
        <taxon>Neoheterodontei</taxon>
        <taxon>Myida</taxon>
        <taxon>Dreissenoidea</taxon>
        <taxon>Dreissenidae</taxon>
        <taxon>Dreissena</taxon>
    </lineage>
</organism>
<evidence type="ECO:0000256" key="2">
    <source>
        <dbReference type="ARBA" id="ARBA00022475"/>
    </source>
</evidence>